<proteinExistence type="predicted"/>
<dbReference type="EMBL" id="CADCUZ010000122">
    <property type="protein sequence ID" value="CAA9429324.1"/>
    <property type="molecule type" value="Genomic_DNA"/>
</dbReference>
<accession>A0A6J4Q0F6</accession>
<evidence type="ECO:0000313" key="2">
    <source>
        <dbReference type="EMBL" id="CAA9429324.1"/>
    </source>
</evidence>
<gene>
    <name evidence="2" type="ORF">AVDCRST_MAG55-2539</name>
</gene>
<evidence type="ECO:0000256" key="1">
    <source>
        <dbReference type="SAM" id="MobiDB-lite"/>
    </source>
</evidence>
<feature type="compositionally biased region" description="Basic residues" evidence="1">
    <location>
        <begin position="38"/>
        <end position="56"/>
    </location>
</feature>
<feature type="compositionally biased region" description="Basic residues" evidence="1">
    <location>
        <begin position="1"/>
        <end position="10"/>
    </location>
</feature>
<organism evidence="2">
    <name type="scientific">uncultured Rubrobacteraceae bacterium</name>
    <dbReference type="NCBI Taxonomy" id="349277"/>
    <lineage>
        <taxon>Bacteria</taxon>
        <taxon>Bacillati</taxon>
        <taxon>Actinomycetota</taxon>
        <taxon>Rubrobacteria</taxon>
        <taxon>Rubrobacterales</taxon>
        <taxon>Rubrobacteraceae</taxon>
        <taxon>environmental samples</taxon>
    </lineage>
</organism>
<protein>
    <submittedName>
        <fullName evidence="2">Ribosomal silencing factor RsfA</fullName>
    </submittedName>
</protein>
<dbReference type="AlphaFoldDB" id="A0A6J4Q0F6"/>
<feature type="region of interest" description="Disordered" evidence="1">
    <location>
        <begin position="1"/>
        <end position="56"/>
    </location>
</feature>
<feature type="non-terminal residue" evidence="2">
    <location>
        <position position="1"/>
    </location>
</feature>
<name>A0A6J4Q0F6_9ACTN</name>
<reference evidence="2" key="1">
    <citation type="submission" date="2020-02" db="EMBL/GenBank/DDBJ databases">
        <authorList>
            <person name="Meier V. D."/>
        </authorList>
    </citation>
    <scope>NUCLEOTIDE SEQUENCE</scope>
    <source>
        <strain evidence="2">AVDCRST_MAG55</strain>
    </source>
</reference>
<sequence>EARRIRRPSGRHRDQGRGDHARDGRDLGPGGRRDVRQGRHHHRPARARLLRRLLRG</sequence>
<feature type="non-terminal residue" evidence="2">
    <location>
        <position position="56"/>
    </location>
</feature>
<feature type="compositionally biased region" description="Basic and acidic residues" evidence="1">
    <location>
        <begin position="11"/>
        <end position="37"/>
    </location>
</feature>